<reference evidence="2 3" key="1">
    <citation type="submission" date="2017-02" db="EMBL/GenBank/DDBJ databases">
        <authorList>
            <person name="Peterson S.W."/>
        </authorList>
    </citation>
    <scope>NUCLEOTIDE SEQUENCE [LARGE SCALE GENOMIC DNA]</scope>
    <source>
        <strain evidence="2 3">ATCC 35992</strain>
    </source>
</reference>
<organism evidence="2 3">
    <name type="scientific">Eubacterium uniforme</name>
    <dbReference type="NCBI Taxonomy" id="39495"/>
    <lineage>
        <taxon>Bacteria</taxon>
        <taxon>Bacillati</taxon>
        <taxon>Bacillota</taxon>
        <taxon>Clostridia</taxon>
        <taxon>Eubacteriales</taxon>
        <taxon>Eubacteriaceae</taxon>
        <taxon>Eubacterium</taxon>
    </lineage>
</organism>
<feature type="chain" id="PRO_5039669707" evidence="1">
    <location>
        <begin position="37"/>
        <end position="232"/>
    </location>
</feature>
<feature type="signal peptide" evidence="1">
    <location>
        <begin position="1"/>
        <end position="36"/>
    </location>
</feature>
<dbReference type="STRING" id="39495.SAMN02745111_01029"/>
<dbReference type="Proteomes" id="UP000190814">
    <property type="component" value="Unassembled WGS sequence"/>
</dbReference>
<accession>A0A1T4VIH4</accession>
<keyword evidence="1" id="KW-0732">Signal</keyword>
<protein>
    <submittedName>
        <fullName evidence="2">Uncharacterized protein</fullName>
    </submittedName>
</protein>
<sequence>MGVSGLIYRIMEKRNIMKLIKRCLVFMAICVCTVLACSCNKSKDKDYIDLNNGESGITIKGKKVIYQIKEEFNKDYYDKDDIEKQVEDEVDEFVKAKGKDSAELEEFEVEDNSCHVVIEFAGMDKFCEYVNECEKPIEDFHIFKGKYGNIDREIFGEGENLIDAKIATKTEFEDDVPVNSKITAVDSDTKVLVLNKALKVKTEDDIKAVSMGVVVKDNIAATNGDMCYIVYK</sequence>
<dbReference type="AlphaFoldDB" id="A0A1T4VIH4"/>
<proteinExistence type="predicted"/>
<name>A0A1T4VIH4_9FIRM</name>
<evidence type="ECO:0000256" key="1">
    <source>
        <dbReference type="SAM" id="SignalP"/>
    </source>
</evidence>
<gene>
    <name evidence="2" type="ORF">SAMN02745111_01029</name>
</gene>
<dbReference type="EMBL" id="FUXZ01000005">
    <property type="protein sequence ID" value="SKA64760.1"/>
    <property type="molecule type" value="Genomic_DNA"/>
</dbReference>
<keyword evidence="3" id="KW-1185">Reference proteome</keyword>
<evidence type="ECO:0000313" key="3">
    <source>
        <dbReference type="Proteomes" id="UP000190814"/>
    </source>
</evidence>
<evidence type="ECO:0000313" key="2">
    <source>
        <dbReference type="EMBL" id="SKA64760.1"/>
    </source>
</evidence>